<sequence length="427" mass="45612">MLGIALPRADATLTAYLPEALIGHLFTGGPEAARTVLSVIAGSLITVTALTFSLTVVTLQLASSQFSPRLLRTFTRDPAVQATLALLLGTFTYAVMVLRTIRSDTATQSGFVPQLSVTLAFLLGLTSVVALIGFLAHVVGQIRIERLLQRVADDTAATARRMLQHQQRDCPPSAVSPDAKPVTAQRTGFLTAVDDRALLAAAVDAAMVIRFDCHVGDWLVQATPFAHAWPLAPAAAADQAADQRLATNLDAALTIGPERTTDQDVSFGLRQLTDVAVRALSPGINDPTTAVHALAHASAILCDLATHRPSPRLLHDQDERVRVIIAQPDLPDLLELVVAQPGRYGAAEPAIQARLLALLREVAWCATDLPTHTAVRAQLDQIHDTVARQQHYTVAEQARLRRLSGQVHAALGGRWEPDPEAGDQTGG</sequence>
<comment type="caution">
    <text evidence="2">The sequence shown here is derived from an EMBL/GenBank/DDBJ whole genome shotgun (WGS) entry which is preliminary data.</text>
</comment>
<accession>A0A8J3KBK3</accession>
<proteinExistence type="predicted"/>
<protein>
    <recommendedName>
        <fullName evidence="4">DUF2254 domain-containing protein</fullName>
    </recommendedName>
</protein>
<dbReference type="EMBL" id="BONG01000071">
    <property type="protein sequence ID" value="GIF93723.1"/>
    <property type="molecule type" value="Genomic_DNA"/>
</dbReference>
<organism evidence="2 3">
    <name type="scientific">Catellatospora chokoriensis</name>
    <dbReference type="NCBI Taxonomy" id="310353"/>
    <lineage>
        <taxon>Bacteria</taxon>
        <taxon>Bacillati</taxon>
        <taxon>Actinomycetota</taxon>
        <taxon>Actinomycetes</taxon>
        <taxon>Micromonosporales</taxon>
        <taxon>Micromonosporaceae</taxon>
        <taxon>Catellatospora</taxon>
    </lineage>
</organism>
<evidence type="ECO:0008006" key="4">
    <source>
        <dbReference type="Google" id="ProtNLM"/>
    </source>
</evidence>
<keyword evidence="1" id="KW-0812">Transmembrane</keyword>
<reference evidence="2 3" key="1">
    <citation type="submission" date="2021-01" db="EMBL/GenBank/DDBJ databases">
        <title>Whole genome shotgun sequence of Catellatospora chokoriensis NBRC 107358.</title>
        <authorList>
            <person name="Komaki H."/>
            <person name="Tamura T."/>
        </authorList>
    </citation>
    <scope>NUCLEOTIDE SEQUENCE [LARGE SCALE GENOMIC DNA]</scope>
    <source>
        <strain evidence="2 3">NBRC 107358</strain>
    </source>
</reference>
<feature type="transmembrane region" description="Helical" evidence="1">
    <location>
        <begin position="79"/>
        <end position="98"/>
    </location>
</feature>
<feature type="transmembrane region" description="Helical" evidence="1">
    <location>
        <begin position="36"/>
        <end position="59"/>
    </location>
</feature>
<dbReference type="Pfam" id="PF10011">
    <property type="entry name" value="DUF2254"/>
    <property type="match status" value="1"/>
</dbReference>
<feature type="transmembrane region" description="Helical" evidence="1">
    <location>
        <begin position="118"/>
        <end position="140"/>
    </location>
</feature>
<dbReference type="Proteomes" id="UP000619293">
    <property type="component" value="Unassembled WGS sequence"/>
</dbReference>
<dbReference type="InterPro" id="IPR018723">
    <property type="entry name" value="DUF2254_membrane"/>
</dbReference>
<evidence type="ECO:0000313" key="2">
    <source>
        <dbReference type="EMBL" id="GIF93723.1"/>
    </source>
</evidence>
<evidence type="ECO:0000313" key="3">
    <source>
        <dbReference type="Proteomes" id="UP000619293"/>
    </source>
</evidence>
<evidence type="ECO:0000256" key="1">
    <source>
        <dbReference type="SAM" id="Phobius"/>
    </source>
</evidence>
<dbReference type="AlphaFoldDB" id="A0A8J3KBK3"/>
<keyword evidence="1" id="KW-1133">Transmembrane helix</keyword>
<name>A0A8J3KBK3_9ACTN</name>
<gene>
    <name evidence="2" type="ORF">Cch02nite_71670</name>
</gene>
<keyword evidence="1" id="KW-0472">Membrane</keyword>
<keyword evidence="3" id="KW-1185">Reference proteome</keyword>